<sequence length="326" mass="32791">MTVGPRCLIVQPVHADGLDRLRDAGIEPVLCPEASTGAVARLLPGCVAAVTRDFGFSAACFAAADGLRVLAVHGAGHDAVDKAAATRAGVLVCNAPGHNARSVSELALGLALAAARLVPAADRDERAGKRGFRERHRSAELGGKTALIVGWGATGAGLGRMLHAALGMRVLVFSPRAADTGGFPRVATLEEGLAQADLVSLHTPMRDETRGMIGHAALARVKPGVLLVNTARAGLVDEAALAEAVADGRVAAAGLDVYSHEAPRGPLAATDRVIFTPHLGGATDEALRRMAAASAAIVIEALAGGTPATALNAPVGVYAAPAAAGG</sequence>
<dbReference type="OrthoDB" id="9793626at2"/>
<accession>A0A4Q2U737</accession>
<dbReference type="AlphaFoldDB" id="A0A4Q2U737"/>
<evidence type="ECO:0000256" key="1">
    <source>
        <dbReference type="RuleBase" id="RU003719"/>
    </source>
</evidence>
<feature type="domain" description="D-isomer specific 2-hydroxyacid dehydrogenase NAD-binding" evidence="3">
    <location>
        <begin position="108"/>
        <end position="280"/>
    </location>
</feature>
<dbReference type="Proteomes" id="UP000290759">
    <property type="component" value="Unassembled WGS sequence"/>
</dbReference>
<dbReference type="Pfam" id="PF02826">
    <property type="entry name" value="2-Hacid_dh_C"/>
    <property type="match status" value="1"/>
</dbReference>
<dbReference type="InterPro" id="IPR006140">
    <property type="entry name" value="D-isomer_DH_NAD-bd"/>
</dbReference>
<evidence type="ECO:0000313" key="4">
    <source>
        <dbReference type="EMBL" id="RYC30716.1"/>
    </source>
</evidence>
<organism evidence="4 5">
    <name type="scientific">Lichenibacterium minor</name>
    <dbReference type="NCBI Taxonomy" id="2316528"/>
    <lineage>
        <taxon>Bacteria</taxon>
        <taxon>Pseudomonadati</taxon>
        <taxon>Pseudomonadota</taxon>
        <taxon>Alphaproteobacteria</taxon>
        <taxon>Hyphomicrobiales</taxon>
        <taxon>Lichenihabitantaceae</taxon>
        <taxon>Lichenibacterium</taxon>
    </lineage>
</organism>
<dbReference type="GO" id="GO:0051287">
    <property type="term" value="F:NAD binding"/>
    <property type="evidence" value="ECO:0007669"/>
    <property type="project" value="InterPro"/>
</dbReference>
<comment type="caution">
    <text evidence="4">The sequence shown here is derived from an EMBL/GenBank/DDBJ whole genome shotgun (WGS) entry which is preliminary data.</text>
</comment>
<evidence type="ECO:0000313" key="5">
    <source>
        <dbReference type="Proteomes" id="UP000290759"/>
    </source>
</evidence>
<reference evidence="4 5" key="2">
    <citation type="submission" date="2019-02" db="EMBL/GenBank/DDBJ databases">
        <title>'Lichenibacterium ramalinii' gen. nov. sp. nov., 'Lichenibacterium minor' gen. nov. sp. nov.</title>
        <authorList>
            <person name="Pankratov T."/>
        </authorList>
    </citation>
    <scope>NUCLEOTIDE SEQUENCE [LARGE SCALE GENOMIC DNA]</scope>
    <source>
        <strain evidence="4 5">RmlP026</strain>
    </source>
</reference>
<evidence type="ECO:0000259" key="2">
    <source>
        <dbReference type="Pfam" id="PF00389"/>
    </source>
</evidence>
<dbReference type="GO" id="GO:0016616">
    <property type="term" value="F:oxidoreductase activity, acting on the CH-OH group of donors, NAD or NADP as acceptor"/>
    <property type="evidence" value="ECO:0007669"/>
    <property type="project" value="InterPro"/>
</dbReference>
<dbReference type="Gene3D" id="3.40.50.720">
    <property type="entry name" value="NAD(P)-binding Rossmann-like Domain"/>
    <property type="match status" value="2"/>
</dbReference>
<dbReference type="SUPFAM" id="SSF52283">
    <property type="entry name" value="Formate/glycerate dehydrogenase catalytic domain-like"/>
    <property type="match status" value="1"/>
</dbReference>
<reference evidence="4 5" key="1">
    <citation type="submission" date="2018-12" db="EMBL/GenBank/DDBJ databases">
        <authorList>
            <person name="Grouzdev D.S."/>
            <person name="Krutkina M.S."/>
        </authorList>
    </citation>
    <scope>NUCLEOTIDE SEQUENCE [LARGE SCALE GENOMIC DNA]</scope>
    <source>
        <strain evidence="4 5">RmlP026</strain>
    </source>
</reference>
<dbReference type="EMBL" id="QYBB01000021">
    <property type="protein sequence ID" value="RYC30716.1"/>
    <property type="molecule type" value="Genomic_DNA"/>
</dbReference>
<feature type="domain" description="D-isomer specific 2-hydroxyacid dehydrogenase catalytic" evidence="2">
    <location>
        <begin position="8"/>
        <end position="312"/>
    </location>
</feature>
<gene>
    <name evidence="4" type="ORF">D3273_17020</name>
</gene>
<comment type="similarity">
    <text evidence="1">Belongs to the D-isomer specific 2-hydroxyacid dehydrogenase family.</text>
</comment>
<evidence type="ECO:0000259" key="3">
    <source>
        <dbReference type="Pfam" id="PF02826"/>
    </source>
</evidence>
<protein>
    <submittedName>
        <fullName evidence="4">3-phosphoglycerate dehydrogenase</fullName>
    </submittedName>
</protein>
<keyword evidence="1" id="KW-0560">Oxidoreductase</keyword>
<name>A0A4Q2U737_9HYPH</name>
<dbReference type="InterPro" id="IPR036291">
    <property type="entry name" value="NAD(P)-bd_dom_sf"/>
</dbReference>
<dbReference type="SUPFAM" id="SSF51735">
    <property type="entry name" value="NAD(P)-binding Rossmann-fold domains"/>
    <property type="match status" value="1"/>
</dbReference>
<proteinExistence type="inferred from homology"/>
<keyword evidence="5" id="KW-1185">Reference proteome</keyword>
<dbReference type="Pfam" id="PF00389">
    <property type="entry name" value="2-Hacid_dh"/>
    <property type="match status" value="1"/>
</dbReference>
<dbReference type="PANTHER" id="PTHR42938">
    <property type="entry name" value="FORMATE DEHYDROGENASE 1"/>
    <property type="match status" value="1"/>
</dbReference>
<dbReference type="InterPro" id="IPR006139">
    <property type="entry name" value="D-isomer_2_OHA_DH_cat_dom"/>
</dbReference>
<dbReference type="PANTHER" id="PTHR42938:SF9">
    <property type="entry name" value="FORMATE DEHYDROGENASE 1"/>
    <property type="match status" value="1"/>
</dbReference>
<dbReference type="RefSeq" id="WP_129228092.1">
    <property type="nucleotide sequence ID" value="NZ_QYBB01000021.1"/>
</dbReference>